<sequence length="1816" mass="203971">MHLYNAWLPPPVAEETKKEKDSFAAVVKSVKELYRPDDPESVYATLKWISIIDLFIKAKSELSLEDVGALIETGLELFNISQSKLYAQVRWGNILVKLLNKYRKQLSLKVSWQPLYDTLIHTHFTRNTGPEGWRLRQRHFETVTSLVRSCRRFFPPGSASEIWSEFRSLLENPWHNSSFEGSGFVRLFLPTNLDNQDFFSDNWIKECLNLWDSVPNCQFWNSQWTAVIARVIKNYNFIDWECFTPTLFTRYLNMFEVPVANGSGSYPFSVDVPRYTRFLFSNRTITPAKAIAKSIVYLLKPGSLVQEHFEKLVNLLEQYYHPSNGGRWTYSLERFLFYLVITFQKRLQLEQQNTDNNRQAAQYLGESERTFFVNVVLKLIDRGQYSKNEHLSETVAAATSILSYVDPSSVLPFLASRFHMALETMTATHQLKTAVTSVAFAGRSLFLTSLSSSSVNPVDLGGDSVFIDLLMISLSNALAGMDANDPPKTLATMQLIGSIFSNIATLDDSGDELSFMPMIHFSEWLDEFLCRLFSLLQHLEPSSVLNEGLHSSATSGTFLVEDGPYYYCMLEILLGRLSKSLYDQALKKISKFVRTNILPGAIAEVGLLCCACVHSHPEEAVVHLVEPVLLSALSSLKGTPTTGFGGRGITDASVSAKAKPTLSPALESAIDYQLKILSVAITYAGPPLLRYKDLLKEAVVSAFDSPSWKVNVAGDHLLRSILGSLILYYPIDQYRCILRHPVAAALEEWISPKDDSDNEPLPGPKWHVPSEDEVHFANELLNLHFQSALNDLLKICQTKFHCDPGNEKEHLKVTLLRIESSLQGVLSCLPDFRPSSQSGMTGHPGYTSFLIAGSTGSSVGSSELREKAAEIIHEACKYLLEEKSDDSILLILIIRVMDALGNYGSLEFDEWSNHRQAWKLESAAIIEPPINFIVSSHSKGKRRPRWALIDKAYMHNTWRSSQSSYYLSRTTGDFSPPDHVILLMDDILKLSLHSYEAVRVLAGKSLLKIMKRWPSLISKCVLSLTENLRKPSSPEYVVLGSCAVLSTQTVLKHLTTDQKAFSSFLLGILSSSHHESLKAQKAINELFVKYNIHFAGVSRSILRTMDNHKDGSDFSDLISQIGSLSFDATRLHWRYNLMANRVLLLLAMASRSDPNFSSKILSETAGHFLKNLKSQLPQTRILAISALNTLLKESPYKMSLEDRSVFSGNLQGNTKSSLEGALSEIFQEEGFFNETFNSLSHVHIITDTESSSSRGNHGNSSFQSLADKSITRFYFDFSASWPRTPSWISILGSDTFYSNFARIFKRLIQECGISVILALKSPLEEFANAKERSKQCVAAEALAGVLHSDVDGLLGVWDRWMMVQLQSIILAPSVESIPEWAACIRYAVTGKGKYGTRVPLLRQQILECLATPLPPTVTTTVVAKRYAFLSAALIEISPQKMPLSEIQLHIRLLNELLDNMCHSSAQVREAIGVTLSVLCSNIRLHLYFAHDRSHEEKNSDIDNHLKEERWVQFLTERASEAVTNIQNNSHSDNLEMSADSGNQNGHLNGDSQDDVKWMETLFHFVISTCKSGRSSCLLDVIVGLLYPVISLQETSNKDLSTLAKAAFELLKWRVFWEPHLQKAVSVILSSANDSNWRTRSATLTYLRTFMYRHTFILSDTEKQNIWKTVEKLLTDNQVEVREHSAAVLAGLMKGGDEDLAKDFRDRAYKEATMIQRKNKQRNSSSSQSIASRHGAVLALVASVLSVPYDMPSWLPEHVTLLARFSGEPSPVKSTVTKAVAEFRRTHADTWNLQKDSFTEEQLEVLADTSSSSSYFA</sequence>
<gene>
    <name evidence="1" type="ORF">OWV82_004302</name>
</gene>
<organism evidence="1 2">
    <name type="scientific">Melia azedarach</name>
    <name type="common">Chinaberry tree</name>
    <dbReference type="NCBI Taxonomy" id="155640"/>
    <lineage>
        <taxon>Eukaryota</taxon>
        <taxon>Viridiplantae</taxon>
        <taxon>Streptophyta</taxon>
        <taxon>Embryophyta</taxon>
        <taxon>Tracheophyta</taxon>
        <taxon>Spermatophyta</taxon>
        <taxon>Magnoliopsida</taxon>
        <taxon>eudicotyledons</taxon>
        <taxon>Gunneridae</taxon>
        <taxon>Pentapetalae</taxon>
        <taxon>rosids</taxon>
        <taxon>malvids</taxon>
        <taxon>Sapindales</taxon>
        <taxon>Meliaceae</taxon>
        <taxon>Melia</taxon>
    </lineage>
</organism>
<reference evidence="1 2" key="1">
    <citation type="journal article" date="2023" name="Science">
        <title>Complex scaffold remodeling in plant triterpene biosynthesis.</title>
        <authorList>
            <person name="De La Pena R."/>
            <person name="Hodgson H."/>
            <person name="Liu J.C."/>
            <person name="Stephenson M.J."/>
            <person name="Martin A.C."/>
            <person name="Owen C."/>
            <person name="Harkess A."/>
            <person name="Leebens-Mack J."/>
            <person name="Jimenez L.E."/>
            <person name="Osbourn A."/>
            <person name="Sattely E.S."/>
        </authorList>
    </citation>
    <scope>NUCLEOTIDE SEQUENCE [LARGE SCALE GENOMIC DNA]</scope>
    <source>
        <strain evidence="2">cv. JPN11</strain>
        <tissue evidence="1">Leaf</tissue>
    </source>
</reference>
<evidence type="ECO:0000313" key="1">
    <source>
        <dbReference type="EMBL" id="KAJ4725426.1"/>
    </source>
</evidence>
<accession>A0ACC1YPR8</accession>
<name>A0ACC1YPR8_MELAZ</name>
<dbReference type="EMBL" id="CM051395">
    <property type="protein sequence ID" value="KAJ4725426.1"/>
    <property type="molecule type" value="Genomic_DNA"/>
</dbReference>
<comment type="caution">
    <text evidence="1">The sequence shown here is derived from an EMBL/GenBank/DDBJ whole genome shotgun (WGS) entry which is preliminary data.</text>
</comment>
<dbReference type="Proteomes" id="UP001164539">
    <property type="component" value="Chromosome 2"/>
</dbReference>
<protein>
    <submittedName>
        <fullName evidence="1">Proteasome activator subunit 4-like</fullName>
    </submittedName>
</protein>
<proteinExistence type="predicted"/>
<keyword evidence="2" id="KW-1185">Reference proteome</keyword>
<evidence type="ECO:0000313" key="2">
    <source>
        <dbReference type="Proteomes" id="UP001164539"/>
    </source>
</evidence>